<reference evidence="1" key="1">
    <citation type="journal article" date="2021" name="Proc. Natl. Acad. Sci. U.S.A.">
        <title>A Catalog of Tens of Thousands of Viruses from Human Metagenomes Reveals Hidden Associations with Chronic Diseases.</title>
        <authorList>
            <person name="Tisza M.J."/>
            <person name="Buck C.B."/>
        </authorList>
    </citation>
    <scope>NUCLEOTIDE SEQUENCE</scope>
    <source>
        <strain evidence="1">Ct2iq11</strain>
    </source>
</reference>
<sequence length="148" mass="16392">MKGLNELAARLVQVRAKRLELERQADDIKSGEEKELTDQIMALMSADGLKSCNIPGVARLATRTTHHYEITDIESLSMVMFKQMILALKSGRNISDALMFQRRPSKESIEAYMHDALNLSPDDEGYNTACAGAGITYVDKDVLSVTKA</sequence>
<protein>
    <submittedName>
        <fullName evidence="1">Uncharacterized protein</fullName>
    </submittedName>
</protein>
<organism evidence="1">
    <name type="scientific">Podoviridae sp. ct2iq11</name>
    <dbReference type="NCBI Taxonomy" id="2827720"/>
    <lineage>
        <taxon>Viruses</taxon>
        <taxon>Duplodnaviria</taxon>
        <taxon>Heunggongvirae</taxon>
        <taxon>Uroviricota</taxon>
        <taxon>Caudoviricetes</taxon>
    </lineage>
</organism>
<accession>A0A8S5TPG2</accession>
<dbReference type="EMBL" id="BK032872">
    <property type="protein sequence ID" value="DAF65034.1"/>
    <property type="molecule type" value="Genomic_DNA"/>
</dbReference>
<proteinExistence type="predicted"/>
<evidence type="ECO:0000313" key="1">
    <source>
        <dbReference type="EMBL" id="DAF65034.1"/>
    </source>
</evidence>
<name>A0A8S5TPG2_9CAUD</name>